<organism evidence="3 4">
    <name type="scientific">Citrus sinensis</name>
    <name type="common">Sweet orange</name>
    <name type="synonym">Citrus aurantium var. sinensis</name>
    <dbReference type="NCBI Taxonomy" id="2711"/>
    <lineage>
        <taxon>Eukaryota</taxon>
        <taxon>Viridiplantae</taxon>
        <taxon>Streptophyta</taxon>
        <taxon>Embryophyta</taxon>
        <taxon>Tracheophyta</taxon>
        <taxon>Spermatophyta</taxon>
        <taxon>Magnoliopsida</taxon>
        <taxon>eudicotyledons</taxon>
        <taxon>Gunneridae</taxon>
        <taxon>Pentapetalae</taxon>
        <taxon>rosids</taxon>
        <taxon>malvids</taxon>
        <taxon>Sapindales</taxon>
        <taxon>Rutaceae</taxon>
        <taxon>Aurantioideae</taxon>
        <taxon>Citrus</taxon>
    </lineage>
</organism>
<accession>A0A067F120</accession>
<dbReference type="AlphaFoldDB" id="A0A067F120"/>
<keyword evidence="2" id="KW-0812">Transmembrane</keyword>
<feature type="transmembrane region" description="Helical" evidence="2">
    <location>
        <begin position="121"/>
        <end position="140"/>
    </location>
</feature>
<keyword evidence="4" id="KW-1185">Reference proteome</keyword>
<evidence type="ECO:0000256" key="1">
    <source>
        <dbReference type="SAM" id="MobiDB-lite"/>
    </source>
</evidence>
<sequence>MSIEQPQPSQNLNQLMLQQSSGNLSFSSSNLSKDDEEMSRSALTTFRAKEEEIEKKKLEVREKVQAHLGRVEEETKRLATIREELEALADPMRKEVAVVRKKIDSVNKELKPLGHTCQKKVKFNGIFLCLQWTIHVYWFFFSLGQLWHPMKTYDNVCHRKENTRKPLKPLMKRTRRKYS</sequence>
<keyword evidence="2" id="KW-1133">Transmembrane helix</keyword>
<dbReference type="PANTHER" id="PTHR21470:SF10">
    <property type="entry name" value="RAB6-INTERACTING GOLGIN"/>
    <property type="match status" value="1"/>
</dbReference>
<dbReference type="PANTHER" id="PTHR21470">
    <property type="entry name" value="RAB6-INTERACTING PROTEIN GORAB"/>
    <property type="match status" value="1"/>
</dbReference>
<gene>
    <name evidence="3" type="ORF">CISIN_1g029490mg</name>
</gene>
<name>A0A067F120_CITSI</name>
<reference evidence="3 4" key="1">
    <citation type="submission" date="2014-04" db="EMBL/GenBank/DDBJ databases">
        <authorList>
            <consortium name="International Citrus Genome Consortium"/>
            <person name="Gmitter F."/>
            <person name="Chen C."/>
            <person name="Farmerie W."/>
            <person name="Harkins T."/>
            <person name="Desany B."/>
            <person name="Mohiuddin M."/>
            <person name="Kodira C."/>
            <person name="Borodovsky M."/>
            <person name="Lomsadze A."/>
            <person name="Burns P."/>
            <person name="Jenkins J."/>
            <person name="Prochnik S."/>
            <person name="Shu S."/>
            <person name="Chapman J."/>
            <person name="Pitluck S."/>
            <person name="Schmutz J."/>
            <person name="Rokhsar D."/>
        </authorList>
    </citation>
    <scope>NUCLEOTIDE SEQUENCE</scope>
</reference>
<dbReference type="EMBL" id="KK784928">
    <property type="protein sequence ID" value="KDO61053.1"/>
    <property type="molecule type" value="Genomic_DNA"/>
</dbReference>
<feature type="compositionally biased region" description="Low complexity" evidence="1">
    <location>
        <begin position="19"/>
        <end position="31"/>
    </location>
</feature>
<dbReference type="InterPro" id="IPR007033">
    <property type="entry name" value="GORAB"/>
</dbReference>
<evidence type="ECO:0000313" key="4">
    <source>
        <dbReference type="Proteomes" id="UP000027120"/>
    </source>
</evidence>
<protein>
    <submittedName>
        <fullName evidence="3">Uncharacterized protein</fullName>
    </submittedName>
</protein>
<dbReference type="Proteomes" id="UP000027120">
    <property type="component" value="Unassembled WGS sequence"/>
</dbReference>
<keyword evidence="2" id="KW-0472">Membrane</keyword>
<feature type="region of interest" description="Disordered" evidence="1">
    <location>
        <begin position="19"/>
        <end position="39"/>
    </location>
</feature>
<dbReference type="SMR" id="A0A067F120"/>
<evidence type="ECO:0000313" key="3">
    <source>
        <dbReference type="EMBL" id="KDO61053.1"/>
    </source>
</evidence>
<proteinExistence type="predicted"/>
<dbReference type="Pfam" id="PF04949">
    <property type="entry name" value="Transcrip_act"/>
    <property type="match status" value="1"/>
</dbReference>
<evidence type="ECO:0000256" key="2">
    <source>
        <dbReference type="SAM" id="Phobius"/>
    </source>
</evidence>